<evidence type="ECO:0000313" key="1">
    <source>
        <dbReference type="EMBL" id="GJD98269.1"/>
    </source>
</evidence>
<accession>A0ABQ4S718</accession>
<organism evidence="1 2">
    <name type="scientific">Methylobacterium isbiliense</name>
    <dbReference type="NCBI Taxonomy" id="315478"/>
    <lineage>
        <taxon>Bacteria</taxon>
        <taxon>Pseudomonadati</taxon>
        <taxon>Pseudomonadota</taxon>
        <taxon>Alphaproteobacteria</taxon>
        <taxon>Hyphomicrobiales</taxon>
        <taxon>Methylobacteriaceae</taxon>
        <taxon>Methylobacterium</taxon>
    </lineage>
</organism>
<dbReference type="Pfam" id="PF04328">
    <property type="entry name" value="Sel_put"/>
    <property type="match status" value="1"/>
</dbReference>
<gene>
    <name evidence="1" type="ORF">GMJLKIPL_0176</name>
</gene>
<evidence type="ECO:0008006" key="3">
    <source>
        <dbReference type="Google" id="ProtNLM"/>
    </source>
</evidence>
<protein>
    <recommendedName>
        <fullName evidence="3">DUF466 domain-containing protein</fullName>
    </recommendedName>
</protein>
<dbReference type="Proteomes" id="UP001055153">
    <property type="component" value="Unassembled WGS sequence"/>
</dbReference>
<name>A0ABQ4S718_9HYPH</name>
<keyword evidence="2" id="KW-1185">Reference proteome</keyword>
<reference evidence="1" key="1">
    <citation type="journal article" date="2021" name="Front. Microbiol.">
        <title>Comprehensive Comparative Genomics and Phenotyping of Methylobacterium Species.</title>
        <authorList>
            <person name="Alessa O."/>
            <person name="Ogura Y."/>
            <person name="Fujitani Y."/>
            <person name="Takami H."/>
            <person name="Hayashi T."/>
            <person name="Sahin N."/>
            <person name="Tani A."/>
        </authorList>
    </citation>
    <scope>NUCLEOTIDE SEQUENCE</scope>
    <source>
        <strain evidence="1">DSM 17168</strain>
    </source>
</reference>
<evidence type="ECO:0000313" key="2">
    <source>
        <dbReference type="Proteomes" id="UP001055153"/>
    </source>
</evidence>
<dbReference type="PANTHER" id="PTHR38453:SF1">
    <property type="entry name" value="CYTOPLASMIC PROTEIN"/>
    <property type="match status" value="1"/>
</dbReference>
<dbReference type="PANTHER" id="PTHR38453">
    <property type="entry name" value="CYTOPLASMIC PROTEIN-RELATED"/>
    <property type="match status" value="1"/>
</dbReference>
<sequence>MAQPSEALRERWALLTKCVCDGARLMVGQGNYDVYVAHVRKTHPDREPMTPTEFFRDRQNARFGVGGRGGFRCC</sequence>
<reference evidence="1" key="2">
    <citation type="submission" date="2021-08" db="EMBL/GenBank/DDBJ databases">
        <authorList>
            <person name="Tani A."/>
            <person name="Ola A."/>
            <person name="Ogura Y."/>
            <person name="Katsura K."/>
            <person name="Hayashi T."/>
        </authorList>
    </citation>
    <scope>NUCLEOTIDE SEQUENCE</scope>
    <source>
        <strain evidence="1">DSM 17168</strain>
    </source>
</reference>
<dbReference type="InterPro" id="IPR007423">
    <property type="entry name" value="Sel_put"/>
</dbReference>
<proteinExistence type="predicted"/>
<dbReference type="EMBL" id="BPQQ01000002">
    <property type="protein sequence ID" value="GJD98269.1"/>
    <property type="molecule type" value="Genomic_DNA"/>
</dbReference>
<comment type="caution">
    <text evidence="1">The sequence shown here is derived from an EMBL/GenBank/DDBJ whole genome shotgun (WGS) entry which is preliminary data.</text>
</comment>
<dbReference type="RefSeq" id="WP_238233225.1">
    <property type="nucleotide sequence ID" value="NZ_BPQQ01000002.1"/>
</dbReference>